<dbReference type="VEuPathDB" id="FungiDB:MYCFIDRAFT_212604"/>
<gene>
    <name evidence="1" type="ORF">MYCFIDRAFT_212604</name>
</gene>
<dbReference type="EMBL" id="KB446564">
    <property type="protein sequence ID" value="EME77966.1"/>
    <property type="molecule type" value="Genomic_DNA"/>
</dbReference>
<dbReference type="RefSeq" id="XP_007931699.1">
    <property type="nucleotide sequence ID" value="XM_007933508.1"/>
</dbReference>
<protein>
    <submittedName>
        <fullName evidence="1">Uncharacterized protein</fullName>
    </submittedName>
</protein>
<name>M3A0N0_PSEFD</name>
<accession>M3A0N0</accession>
<dbReference type="GeneID" id="19337767"/>
<proteinExistence type="predicted"/>
<sequence>MNTSPGVRYPGSMHTRFAGMSMPMRVVTRATSDPSPFAKMGQVASRVTLDHRISCTNISHRDNSKPAPGGQTQIEMESNPMLVLNSDRTFELNPEKCFGLCQAFITVSLHSAEVHTCSVNEEPRPNSLPPSPWTDRPRRMIARKVAKKKVMNSFSSGTSRQSFKTEKSFFHRHKKLKAGRRRIRGKEGKYLV</sequence>
<dbReference type="HOGENOM" id="CLU_1415731_0_0_1"/>
<dbReference type="Proteomes" id="UP000016932">
    <property type="component" value="Unassembled WGS sequence"/>
</dbReference>
<reference evidence="1 2" key="1">
    <citation type="journal article" date="2012" name="PLoS Pathog.">
        <title>Diverse lifestyles and strategies of plant pathogenesis encoded in the genomes of eighteen Dothideomycetes fungi.</title>
        <authorList>
            <person name="Ohm R.A."/>
            <person name="Feau N."/>
            <person name="Henrissat B."/>
            <person name="Schoch C.L."/>
            <person name="Horwitz B.A."/>
            <person name="Barry K.W."/>
            <person name="Condon B.J."/>
            <person name="Copeland A.C."/>
            <person name="Dhillon B."/>
            <person name="Glaser F."/>
            <person name="Hesse C.N."/>
            <person name="Kosti I."/>
            <person name="LaButti K."/>
            <person name="Lindquist E.A."/>
            <person name="Lucas S."/>
            <person name="Salamov A.A."/>
            <person name="Bradshaw R.E."/>
            <person name="Ciuffetti L."/>
            <person name="Hamelin R.C."/>
            <person name="Kema G.H.J."/>
            <person name="Lawrence C."/>
            <person name="Scott J.A."/>
            <person name="Spatafora J.W."/>
            <person name="Turgeon B.G."/>
            <person name="de Wit P.J.G.M."/>
            <person name="Zhong S."/>
            <person name="Goodwin S.B."/>
            <person name="Grigoriev I.V."/>
        </authorList>
    </citation>
    <scope>NUCLEOTIDE SEQUENCE [LARGE SCALE GENOMIC DNA]</scope>
    <source>
        <strain evidence="1 2">CIRAD86</strain>
    </source>
</reference>
<dbReference type="KEGG" id="pfj:MYCFIDRAFT_212604"/>
<evidence type="ECO:0000313" key="1">
    <source>
        <dbReference type="EMBL" id="EME77966.1"/>
    </source>
</evidence>
<dbReference type="AlphaFoldDB" id="M3A0N0"/>
<organism evidence="1 2">
    <name type="scientific">Pseudocercospora fijiensis (strain CIRAD86)</name>
    <name type="common">Black leaf streak disease fungus</name>
    <name type="synonym">Mycosphaerella fijiensis</name>
    <dbReference type="NCBI Taxonomy" id="383855"/>
    <lineage>
        <taxon>Eukaryota</taxon>
        <taxon>Fungi</taxon>
        <taxon>Dikarya</taxon>
        <taxon>Ascomycota</taxon>
        <taxon>Pezizomycotina</taxon>
        <taxon>Dothideomycetes</taxon>
        <taxon>Dothideomycetidae</taxon>
        <taxon>Mycosphaerellales</taxon>
        <taxon>Mycosphaerellaceae</taxon>
        <taxon>Pseudocercospora</taxon>
    </lineage>
</organism>
<evidence type="ECO:0000313" key="2">
    <source>
        <dbReference type="Proteomes" id="UP000016932"/>
    </source>
</evidence>
<keyword evidence="2" id="KW-1185">Reference proteome</keyword>